<name>A0A2T0K642_9ACTN</name>
<keyword evidence="2" id="KW-1185">Reference proteome</keyword>
<proteinExistence type="predicted"/>
<dbReference type="EMBL" id="PVMZ01000013">
    <property type="protein sequence ID" value="PRX18451.1"/>
    <property type="molecule type" value="Genomic_DNA"/>
</dbReference>
<evidence type="ECO:0008006" key="3">
    <source>
        <dbReference type="Google" id="ProtNLM"/>
    </source>
</evidence>
<dbReference type="Proteomes" id="UP000239415">
    <property type="component" value="Unassembled WGS sequence"/>
</dbReference>
<sequence length="79" mass="8102">MHRPSAPTSPVDHQDVVIQLLAATLQTRATIENVLHAVAVSPTDQPKAAADLTDAATALARVHDTLLRAAGLGDDVSGG</sequence>
<gene>
    <name evidence="1" type="ORF">CLV67_113288</name>
</gene>
<accession>A0A2T0K642</accession>
<evidence type="ECO:0000313" key="2">
    <source>
        <dbReference type="Proteomes" id="UP000239415"/>
    </source>
</evidence>
<reference evidence="1 2" key="1">
    <citation type="submission" date="2018-03" db="EMBL/GenBank/DDBJ databases">
        <title>Genomic Encyclopedia of Archaeal and Bacterial Type Strains, Phase II (KMG-II): from individual species to whole genera.</title>
        <authorList>
            <person name="Goeker M."/>
        </authorList>
    </citation>
    <scope>NUCLEOTIDE SEQUENCE [LARGE SCALE GENOMIC DNA]</scope>
    <source>
        <strain evidence="1 2">DSM 43146</strain>
    </source>
</reference>
<organism evidence="1 2">
    <name type="scientific">Actinoplanes italicus</name>
    <dbReference type="NCBI Taxonomy" id="113567"/>
    <lineage>
        <taxon>Bacteria</taxon>
        <taxon>Bacillati</taxon>
        <taxon>Actinomycetota</taxon>
        <taxon>Actinomycetes</taxon>
        <taxon>Micromonosporales</taxon>
        <taxon>Micromonosporaceae</taxon>
        <taxon>Actinoplanes</taxon>
    </lineage>
</organism>
<dbReference type="RefSeq" id="WP_146169347.1">
    <property type="nucleotide sequence ID" value="NZ_BOMO01000103.1"/>
</dbReference>
<comment type="caution">
    <text evidence="1">The sequence shown here is derived from an EMBL/GenBank/DDBJ whole genome shotgun (WGS) entry which is preliminary data.</text>
</comment>
<evidence type="ECO:0000313" key="1">
    <source>
        <dbReference type="EMBL" id="PRX18451.1"/>
    </source>
</evidence>
<protein>
    <recommendedName>
        <fullName evidence="3">Histidine kinase</fullName>
    </recommendedName>
</protein>
<dbReference type="AlphaFoldDB" id="A0A2T0K642"/>